<proteinExistence type="predicted"/>
<evidence type="ECO:0000313" key="2">
    <source>
        <dbReference type="Proteomes" id="UP000075883"/>
    </source>
</evidence>
<accession>A0A182MRJ1</accession>
<reference evidence="1" key="2">
    <citation type="submission" date="2020-05" db="UniProtKB">
        <authorList>
            <consortium name="EnsemblMetazoa"/>
        </authorList>
    </citation>
    <scope>IDENTIFICATION</scope>
    <source>
        <strain evidence="1">A-37</strain>
    </source>
</reference>
<dbReference type="AlphaFoldDB" id="A0A182MRJ1"/>
<dbReference type="EnsemblMetazoa" id="ACUA024551-RA">
    <property type="protein sequence ID" value="ACUA024551-PA"/>
    <property type="gene ID" value="ACUA024551"/>
</dbReference>
<dbReference type="Proteomes" id="UP000075883">
    <property type="component" value="Unassembled WGS sequence"/>
</dbReference>
<protein>
    <submittedName>
        <fullName evidence="1">Uncharacterized protein</fullName>
    </submittedName>
</protein>
<dbReference type="EMBL" id="AXCM01017510">
    <property type="status" value="NOT_ANNOTATED_CDS"/>
    <property type="molecule type" value="Genomic_DNA"/>
</dbReference>
<reference evidence="2" key="1">
    <citation type="submission" date="2013-09" db="EMBL/GenBank/DDBJ databases">
        <title>The Genome Sequence of Anopheles culicifacies species A.</title>
        <authorList>
            <consortium name="The Broad Institute Genomics Platform"/>
            <person name="Neafsey D.E."/>
            <person name="Besansky N."/>
            <person name="Howell P."/>
            <person name="Walton C."/>
            <person name="Young S.K."/>
            <person name="Zeng Q."/>
            <person name="Gargeya S."/>
            <person name="Fitzgerald M."/>
            <person name="Haas B."/>
            <person name="Abouelleil A."/>
            <person name="Allen A.W."/>
            <person name="Alvarado L."/>
            <person name="Arachchi H.M."/>
            <person name="Berlin A.M."/>
            <person name="Chapman S.B."/>
            <person name="Gainer-Dewar J."/>
            <person name="Goldberg J."/>
            <person name="Griggs A."/>
            <person name="Gujja S."/>
            <person name="Hansen M."/>
            <person name="Howarth C."/>
            <person name="Imamovic A."/>
            <person name="Ireland A."/>
            <person name="Larimer J."/>
            <person name="McCowan C."/>
            <person name="Murphy C."/>
            <person name="Pearson M."/>
            <person name="Poon T.W."/>
            <person name="Priest M."/>
            <person name="Roberts A."/>
            <person name="Saif S."/>
            <person name="Shea T."/>
            <person name="Sisk P."/>
            <person name="Sykes S."/>
            <person name="Wortman J."/>
            <person name="Nusbaum C."/>
            <person name="Birren B."/>
        </authorList>
    </citation>
    <scope>NUCLEOTIDE SEQUENCE [LARGE SCALE GENOMIC DNA]</scope>
    <source>
        <strain evidence="2">A-37</strain>
    </source>
</reference>
<evidence type="ECO:0000313" key="1">
    <source>
        <dbReference type="EnsemblMetazoa" id="ACUA024551-PA"/>
    </source>
</evidence>
<name>A0A182MRJ1_9DIPT</name>
<dbReference type="VEuPathDB" id="VectorBase:ACUA024551"/>
<sequence length="128" mass="13681">MMLSKKSAHFLVSPRKVFHLFFFPRSEPLRSPVVTESVCRSDSIRFVTSSSFSAIGSPAVGSGVDGRVGHPLAIVPTVLGRGSAWSVLSRMFHLAVQLTAAGTAADRTATDGVLGRVRRHVLDALLHA</sequence>
<organism evidence="1 2">
    <name type="scientific">Anopheles culicifacies</name>
    <dbReference type="NCBI Taxonomy" id="139723"/>
    <lineage>
        <taxon>Eukaryota</taxon>
        <taxon>Metazoa</taxon>
        <taxon>Ecdysozoa</taxon>
        <taxon>Arthropoda</taxon>
        <taxon>Hexapoda</taxon>
        <taxon>Insecta</taxon>
        <taxon>Pterygota</taxon>
        <taxon>Neoptera</taxon>
        <taxon>Endopterygota</taxon>
        <taxon>Diptera</taxon>
        <taxon>Nematocera</taxon>
        <taxon>Culicoidea</taxon>
        <taxon>Culicidae</taxon>
        <taxon>Anophelinae</taxon>
        <taxon>Anopheles</taxon>
        <taxon>culicifacies species complex</taxon>
    </lineage>
</organism>
<keyword evidence="2" id="KW-1185">Reference proteome</keyword>